<gene>
    <name evidence="4" type="ORF">BSK52_10590</name>
</gene>
<dbReference type="InterPro" id="IPR039536">
    <property type="entry name" value="TetR_C_Proteobacteria"/>
</dbReference>
<accession>A0A1R0Y212</accession>
<dbReference type="PROSITE" id="PS50977">
    <property type="entry name" value="HTH_TETR_2"/>
    <property type="match status" value="1"/>
</dbReference>
<dbReference type="PANTHER" id="PTHR43479">
    <property type="entry name" value="ACREF/ENVCD OPERON REPRESSOR-RELATED"/>
    <property type="match status" value="1"/>
</dbReference>
<keyword evidence="1 2" id="KW-0238">DNA-binding</keyword>
<reference evidence="4 5" key="1">
    <citation type="submission" date="2016-10" db="EMBL/GenBank/DDBJ databases">
        <title>Paenibacillus species isolates.</title>
        <authorList>
            <person name="Beno S.M."/>
        </authorList>
    </citation>
    <scope>NUCLEOTIDE SEQUENCE [LARGE SCALE GENOMIC DNA]</scope>
    <source>
        <strain evidence="4 5">FSL H7-0710</strain>
    </source>
</reference>
<evidence type="ECO:0000256" key="2">
    <source>
        <dbReference type="PROSITE-ProRule" id="PRU00335"/>
    </source>
</evidence>
<dbReference type="OrthoDB" id="9814200at2"/>
<name>A0A1R0Y212_9BACL</name>
<dbReference type="InterPro" id="IPR009057">
    <property type="entry name" value="Homeodomain-like_sf"/>
</dbReference>
<dbReference type="Proteomes" id="UP000187439">
    <property type="component" value="Unassembled WGS sequence"/>
</dbReference>
<proteinExistence type="predicted"/>
<dbReference type="AlphaFoldDB" id="A0A1R0Y212"/>
<evidence type="ECO:0000313" key="5">
    <source>
        <dbReference type="Proteomes" id="UP000187439"/>
    </source>
</evidence>
<dbReference type="Pfam" id="PF00440">
    <property type="entry name" value="TetR_N"/>
    <property type="match status" value="1"/>
</dbReference>
<evidence type="ECO:0000256" key="1">
    <source>
        <dbReference type="ARBA" id="ARBA00023125"/>
    </source>
</evidence>
<feature type="DNA-binding region" description="H-T-H motif" evidence="2">
    <location>
        <begin position="24"/>
        <end position="43"/>
    </location>
</feature>
<dbReference type="Pfam" id="PF14246">
    <property type="entry name" value="TetR_C_7"/>
    <property type="match status" value="1"/>
</dbReference>
<evidence type="ECO:0000259" key="3">
    <source>
        <dbReference type="PROSITE" id="PS50977"/>
    </source>
</evidence>
<protein>
    <recommendedName>
        <fullName evidence="3">HTH tetR-type domain-containing protein</fullName>
    </recommendedName>
</protein>
<comment type="caution">
    <text evidence="4">The sequence shown here is derived from an EMBL/GenBank/DDBJ whole genome shotgun (WGS) entry which is preliminary data.</text>
</comment>
<dbReference type="PRINTS" id="PR00455">
    <property type="entry name" value="HTHTETR"/>
</dbReference>
<dbReference type="GO" id="GO:0003677">
    <property type="term" value="F:DNA binding"/>
    <property type="evidence" value="ECO:0007669"/>
    <property type="project" value="UniProtKB-UniRule"/>
</dbReference>
<dbReference type="Gene3D" id="1.10.357.10">
    <property type="entry name" value="Tetracycline Repressor, domain 2"/>
    <property type="match status" value="1"/>
</dbReference>
<evidence type="ECO:0000313" key="4">
    <source>
        <dbReference type="EMBL" id="OMD41342.1"/>
    </source>
</evidence>
<dbReference type="EMBL" id="MPTC01000007">
    <property type="protein sequence ID" value="OMD41342.1"/>
    <property type="molecule type" value="Genomic_DNA"/>
</dbReference>
<dbReference type="RefSeq" id="WP_076118978.1">
    <property type="nucleotide sequence ID" value="NZ_MPTC01000007.1"/>
</dbReference>
<dbReference type="SUPFAM" id="SSF46689">
    <property type="entry name" value="Homeodomain-like"/>
    <property type="match status" value="1"/>
</dbReference>
<dbReference type="InterPro" id="IPR050624">
    <property type="entry name" value="HTH-type_Tx_Regulator"/>
</dbReference>
<dbReference type="InterPro" id="IPR001647">
    <property type="entry name" value="HTH_TetR"/>
</dbReference>
<sequence>MTTKEKILYEALALFSNRGYGSVSVREIAGAVGIRESALYKHYKNKQDIFDTVVQVAAERIQKLQKNLSESYVGNDVEVNWSVSDQLQEVYSSIFSFYLNDEIMSQFRKMMTIEQYRNPDMSQLFREMFIDKTLRYQSEVFRQMQLDGTLIQSNSDIMALHFYSPIFLLLFRYDGQIEKADEALELVKSHIKVFFQIYSRVREEE</sequence>
<organism evidence="4 5">
    <name type="scientific">Paenibacillus odorifer</name>
    <dbReference type="NCBI Taxonomy" id="189426"/>
    <lineage>
        <taxon>Bacteria</taxon>
        <taxon>Bacillati</taxon>
        <taxon>Bacillota</taxon>
        <taxon>Bacilli</taxon>
        <taxon>Bacillales</taxon>
        <taxon>Paenibacillaceae</taxon>
        <taxon>Paenibacillus</taxon>
    </lineage>
</organism>
<dbReference type="PANTHER" id="PTHR43479:SF11">
    <property type="entry name" value="ACREF_ENVCD OPERON REPRESSOR-RELATED"/>
    <property type="match status" value="1"/>
</dbReference>
<feature type="domain" description="HTH tetR-type" evidence="3">
    <location>
        <begin position="1"/>
        <end position="61"/>
    </location>
</feature>